<name>A0ABR1FCQ4_9ASCO</name>
<dbReference type="Proteomes" id="UP001498771">
    <property type="component" value="Unassembled WGS sequence"/>
</dbReference>
<evidence type="ECO:0000256" key="4">
    <source>
        <dbReference type="ARBA" id="ARBA00022816"/>
    </source>
</evidence>
<sequence>MQHQHQHQHQQSSDTQSTIQILQTFLYSRLDQQHKLLSLSGMYSDPYLLQNGLLANDNLRAKMFTALMKIAANSEMKDVESVDLSRNSLRELTPVTTLAQTYPRLKNLSLAENAIDQWRHLDIWRQKFRELNELVLLGNPITSLPNYRAEVIRRFPSLKMLDGETVGPNPFQANITKLPIATRPGFFENEQIQSITMDFLGKFLQVYDSDRTQLLPLYDSMSMFSISLNTGVPREMGVAAGGKGGGHYNTFQGSSQNWSSYIPLSRNLVRIHVSQRREARLAVGQEQIMGLLRSLPATRHDLSSPEKFSIDAWTMRGLRTAEDAGIMLIVHGEFEEPSPQQTQPNRAPRQGQQQQQQQQGLKRSFDRAMTLLPVAATGEILVVSDTLTVRSWAGSRAWGGSA</sequence>
<dbReference type="SUPFAM" id="SSF54427">
    <property type="entry name" value="NTF2-like"/>
    <property type="match status" value="1"/>
</dbReference>
<accession>A0ABR1FCQ4</accession>
<evidence type="ECO:0000256" key="6">
    <source>
        <dbReference type="SAM" id="MobiDB-lite"/>
    </source>
</evidence>
<protein>
    <recommendedName>
        <fullName evidence="7">NTF2 domain-containing protein</fullName>
    </recommendedName>
</protein>
<dbReference type="RefSeq" id="XP_064769971.1">
    <property type="nucleotide sequence ID" value="XM_064910372.1"/>
</dbReference>
<dbReference type="GeneID" id="90035884"/>
<dbReference type="EMBL" id="JBBJBU010000002">
    <property type="protein sequence ID" value="KAK7206938.1"/>
    <property type="molecule type" value="Genomic_DNA"/>
</dbReference>
<dbReference type="InterPro" id="IPR030217">
    <property type="entry name" value="NXF_fam"/>
</dbReference>
<dbReference type="Gene3D" id="3.10.450.50">
    <property type="match status" value="1"/>
</dbReference>
<evidence type="ECO:0000313" key="9">
    <source>
        <dbReference type="Proteomes" id="UP001498771"/>
    </source>
</evidence>
<feature type="region of interest" description="Disordered" evidence="6">
    <location>
        <begin position="336"/>
        <end position="362"/>
    </location>
</feature>
<dbReference type="InterPro" id="IPR018222">
    <property type="entry name" value="Nuclear_transport_factor_2_euk"/>
</dbReference>
<dbReference type="PANTHER" id="PTHR10662">
    <property type="entry name" value="NUCLEAR RNA EXPORT FACTOR"/>
    <property type="match status" value="1"/>
</dbReference>
<keyword evidence="4" id="KW-0509">mRNA transport</keyword>
<evidence type="ECO:0000256" key="5">
    <source>
        <dbReference type="ARBA" id="ARBA00023242"/>
    </source>
</evidence>
<reference evidence="8 9" key="1">
    <citation type="submission" date="2024-03" db="EMBL/GenBank/DDBJ databases">
        <title>Genome-scale model development and genomic sequencing of the oleaginous clade Lipomyces.</title>
        <authorList>
            <consortium name="Lawrence Berkeley National Laboratory"/>
            <person name="Czajka J.J."/>
            <person name="Han Y."/>
            <person name="Kim J."/>
            <person name="Mondo S.J."/>
            <person name="Hofstad B.A."/>
            <person name="Robles A."/>
            <person name="Haridas S."/>
            <person name="Riley R."/>
            <person name="LaButti K."/>
            <person name="Pangilinan J."/>
            <person name="Andreopoulos W."/>
            <person name="Lipzen A."/>
            <person name="Yan J."/>
            <person name="Wang M."/>
            <person name="Ng V."/>
            <person name="Grigoriev I.V."/>
            <person name="Spatafora J.W."/>
            <person name="Magnuson J.K."/>
            <person name="Baker S.E."/>
            <person name="Pomraning K.R."/>
        </authorList>
    </citation>
    <scope>NUCLEOTIDE SEQUENCE [LARGE SCALE GENOMIC DNA]</scope>
    <source>
        <strain evidence="8 9">Phaff 52-87</strain>
    </source>
</reference>
<feature type="domain" description="NTF2" evidence="7">
    <location>
        <begin position="195"/>
        <end position="389"/>
    </location>
</feature>
<evidence type="ECO:0000256" key="3">
    <source>
        <dbReference type="ARBA" id="ARBA00022448"/>
    </source>
</evidence>
<gene>
    <name evidence="8" type="ORF">BZA70DRAFT_236236</name>
</gene>
<dbReference type="SUPFAM" id="SSF52058">
    <property type="entry name" value="L domain-like"/>
    <property type="match status" value="1"/>
</dbReference>
<keyword evidence="9" id="KW-1185">Reference proteome</keyword>
<keyword evidence="5" id="KW-0539">Nucleus</keyword>
<dbReference type="InterPro" id="IPR057125">
    <property type="entry name" value="NXF1/2/3/5-like_LRR"/>
</dbReference>
<keyword evidence="3" id="KW-0813">Transport</keyword>
<comment type="similarity">
    <text evidence="2">Belongs to the NXF family.</text>
</comment>
<dbReference type="InterPro" id="IPR032675">
    <property type="entry name" value="LRR_dom_sf"/>
</dbReference>
<evidence type="ECO:0000259" key="7">
    <source>
        <dbReference type="PROSITE" id="PS50177"/>
    </source>
</evidence>
<comment type="caution">
    <text evidence="8">The sequence shown here is derived from an EMBL/GenBank/DDBJ whole genome shotgun (WGS) entry which is preliminary data.</text>
</comment>
<dbReference type="PROSITE" id="PS50177">
    <property type="entry name" value="NTF2_DOMAIN"/>
    <property type="match status" value="1"/>
</dbReference>
<organism evidence="8 9">
    <name type="scientific">Myxozyma melibiosi</name>
    <dbReference type="NCBI Taxonomy" id="54550"/>
    <lineage>
        <taxon>Eukaryota</taxon>
        <taxon>Fungi</taxon>
        <taxon>Dikarya</taxon>
        <taxon>Ascomycota</taxon>
        <taxon>Saccharomycotina</taxon>
        <taxon>Lipomycetes</taxon>
        <taxon>Lipomycetales</taxon>
        <taxon>Lipomycetaceae</taxon>
        <taxon>Myxozyma</taxon>
    </lineage>
</organism>
<dbReference type="Pfam" id="PF24048">
    <property type="entry name" value="LRR_NXF1-5"/>
    <property type="match status" value="1"/>
</dbReference>
<dbReference type="InterPro" id="IPR032710">
    <property type="entry name" value="NTF2-like_dom_sf"/>
</dbReference>
<dbReference type="PANTHER" id="PTHR10662:SF22">
    <property type="entry name" value="NUCLEAR RNA EXPORT FACTOR 1"/>
    <property type="match status" value="1"/>
</dbReference>
<dbReference type="InterPro" id="IPR002075">
    <property type="entry name" value="NTF2_dom"/>
</dbReference>
<feature type="compositionally biased region" description="Low complexity" evidence="6">
    <location>
        <begin position="350"/>
        <end position="360"/>
    </location>
</feature>
<evidence type="ECO:0000313" key="8">
    <source>
        <dbReference type="EMBL" id="KAK7206938.1"/>
    </source>
</evidence>
<proteinExistence type="inferred from homology"/>
<evidence type="ECO:0000256" key="2">
    <source>
        <dbReference type="ARBA" id="ARBA00009285"/>
    </source>
</evidence>
<evidence type="ECO:0000256" key="1">
    <source>
        <dbReference type="ARBA" id="ARBA00004123"/>
    </source>
</evidence>
<dbReference type="Gene3D" id="3.80.10.10">
    <property type="entry name" value="Ribonuclease Inhibitor"/>
    <property type="match status" value="1"/>
</dbReference>
<comment type="subcellular location">
    <subcellularLocation>
        <location evidence="1">Nucleus</location>
    </subcellularLocation>
</comment>
<dbReference type="Pfam" id="PF22602">
    <property type="entry name" value="NXF_NTF2"/>
    <property type="match status" value="1"/>
</dbReference>